<reference evidence="1 2" key="1">
    <citation type="journal article" date="2013" name="Genome Announc.">
        <title>Draft Genome Sequence of Helicobacter fennelliae Strain MRY12-0050, Isolated from a Bacteremia Patient.</title>
        <authorList>
            <person name="Rimbara E."/>
            <person name="Matsui M."/>
            <person name="Mori S."/>
            <person name="Suzuki S."/>
            <person name="Suzuki M."/>
            <person name="Kim H."/>
            <person name="Sekizuka T."/>
            <person name="Kuroda M."/>
            <person name="Shibayama K."/>
        </authorList>
    </citation>
    <scope>NUCLEOTIDE SEQUENCE [LARGE SCALE GENOMIC DNA]</scope>
    <source>
        <strain evidence="1 2">MRY12-0050</strain>
    </source>
</reference>
<dbReference type="EMBL" id="BASD01000004">
    <property type="protein sequence ID" value="GAD18284.1"/>
    <property type="molecule type" value="Genomic_DNA"/>
</dbReference>
<gene>
    <name evidence="1" type="ORF">HFN_1882</name>
</gene>
<dbReference type="AlphaFoldDB" id="T1CNB7"/>
<dbReference type="Proteomes" id="UP000018143">
    <property type="component" value="Unassembled WGS sequence"/>
</dbReference>
<name>T1CNB7_9HELI</name>
<organism evidence="1 2">
    <name type="scientific">Helicobacter fennelliae MRY12-0050</name>
    <dbReference type="NCBI Taxonomy" id="1325130"/>
    <lineage>
        <taxon>Bacteria</taxon>
        <taxon>Pseudomonadati</taxon>
        <taxon>Campylobacterota</taxon>
        <taxon>Epsilonproteobacteria</taxon>
        <taxon>Campylobacterales</taxon>
        <taxon>Helicobacteraceae</taxon>
        <taxon>Helicobacter</taxon>
    </lineage>
</organism>
<keyword evidence="2" id="KW-1185">Reference proteome</keyword>
<accession>T1CNB7</accession>
<comment type="caution">
    <text evidence="1">The sequence shown here is derived from an EMBL/GenBank/DDBJ whole genome shotgun (WGS) entry which is preliminary data.</text>
</comment>
<proteinExistence type="predicted"/>
<evidence type="ECO:0000313" key="1">
    <source>
        <dbReference type="EMBL" id="GAD18284.1"/>
    </source>
</evidence>
<evidence type="ECO:0000313" key="2">
    <source>
        <dbReference type="Proteomes" id="UP000018143"/>
    </source>
</evidence>
<protein>
    <submittedName>
        <fullName evidence="1">Uncharacterized protein</fullName>
    </submittedName>
</protein>
<sequence>MPKILESKNQKVDCHDFLRSLAMTILFGFFAFCEGLSNDEVSLVICCRLE</sequence>